<proteinExistence type="predicted"/>
<feature type="region of interest" description="Disordered" evidence="1">
    <location>
        <begin position="305"/>
        <end position="360"/>
    </location>
</feature>
<feature type="region of interest" description="Disordered" evidence="1">
    <location>
        <begin position="136"/>
        <end position="164"/>
    </location>
</feature>
<comment type="caution">
    <text evidence="2">The sequence shown here is derived from an EMBL/GenBank/DDBJ whole genome shotgun (WGS) entry which is preliminary data.</text>
</comment>
<feature type="compositionally biased region" description="Low complexity" evidence="1">
    <location>
        <begin position="348"/>
        <end position="360"/>
    </location>
</feature>
<dbReference type="PANTHER" id="PTHR33673">
    <property type="entry name" value="SUPPRESSOR SRP40-LIKE PROTEIN"/>
    <property type="match status" value="1"/>
</dbReference>
<feature type="compositionally biased region" description="Low complexity" evidence="1">
    <location>
        <begin position="330"/>
        <end position="339"/>
    </location>
</feature>
<evidence type="ECO:0000256" key="1">
    <source>
        <dbReference type="SAM" id="MobiDB-lite"/>
    </source>
</evidence>
<feature type="region of interest" description="Disordered" evidence="1">
    <location>
        <begin position="95"/>
        <end position="121"/>
    </location>
</feature>
<feature type="region of interest" description="Disordered" evidence="1">
    <location>
        <begin position="430"/>
        <end position="452"/>
    </location>
</feature>
<feature type="compositionally biased region" description="Basic and acidic residues" evidence="1">
    <location>
        <begin position="437"/>
        <end position="447"/>
    </location>
</feature>
<evidence type="ECO:0000313" key="2">
    <source>
        <dbReference type="EMBL" id="KAF4368177.1"/>
    </source>
</evidence>
<name>A0A7J6FBU7_CANSA</name>
<feature type="compositionally biased region" description="Acidic residues" evidence="1">
    <location>
        <begin position="136"/>
        <end position="149"/>
    </location>
</feature>
<organism evidence="2 3">
    <name type="scientific">Cannabis sativa</name>
    <name type="common">Hemp</name>
    <name type="synonym">Marijuana</name>
    <dbReference type="NCBI Taxonomy" id="3483"/>
    <lineage>
        <taxon>Eukaryota</taxon>
        <taxon>Viridiplantae</taxon>
        <taxon>Streptophyta</taxon>
        <taxon>Embryophyta</taxon>
        <taxon>Tracheophyta</taxon>
        <taxon>Spermatophyta</taxon>
        <taxon>Magnoliopsida</taxon>
        <taxon>eudicotyledons</taxon>
        <taxon>Gunneridae</taxon>
        <taxon>Pentapetalae</taxon>
        <taxon>rosids</taxon>
        <taxon>fabids</taxon>
        <taxon>Rosales</taxon>
        <taxon>Cannabaceae</taxon>
        <taxon>Cannabis</taxon>
    </lineage>
</organism>
<evidence type="ECO:0000313" key="3">
    <source>
        <dbReference type="Proteomes" id="UP000525078"/>
    </source>
</evidence>
<gene>
    <name evidence="2" type="ORF">F8388_022810</name>
</gene>
<dbReference type="PANTHER" id="PTHR33673:SF3">
    <property type="entry name" value="SUPPRESSOR SRP40-LIKE PROTEIN"/>
    <property type="match status" value="1"/>
</dbReference>
<protein>
    <submittedName>
        <fullName evidence="2">Uncharacterized protein</fullName>
    </submittedName>
</protein>
<sequence length="493" mass="52365">MDIDGDENKSIINVEAIDNGSESIISIFEISSDSVAETQSQPLLEISDDNTSTSHPADHTDKLDFTIDVSGSSNKKLLEEHDDGSDKIEYLTPHIMSSSTPSSSLSSSSSSSSSSSDLPIDLSQVDTNEEEAAGIEISIIEDDDDDDEVSISSEGGGSSKSERQGMSPLILELMTPQANSSSDDVMIHESNVHGMSSPKIQTMERFGGGYDPKRIPSSVFEISKTTTPMEWSAASNESLFSIHVGNSSFSRDNLFAYNDSVAKSGELTKSGDELVMFSPCTVSVPTVELNRKSFEVENEFAGSAVVQNDGGGGMKEKTTKDTIKPPPPTTTADDTPSTTNKAPMAPLSSNSSSHSHQSDGSAASVRSFAFPVKTRSVHGDRATFPIVVGRSATLDGQGANVHGKAATVQIVAGRSAMIENPHSMSNSLFLPGSMKSESARPDNEQLHPDSLGGGLNTSNSALKRWCPCFSWCSCRPAWCCSWPTYCCSTCCGS</sequence>
<feature type="region of interest" description="Disordered" evidence="1">
    <location>
        <begin position="37"/>
        <end position="65"/>
    </location>
</feature>
<dbReference type="Proteomes" id="UP000525078">
    <property type="component" value="Unassembled WGS sequence"/>
</dbReference>
<dbReference type="EMBL" id="JAATIP010000136">
    <property type="protein sequence ID" value="KAF4368177.1"/>
    <property type="molecule type" value="Genomic_DNA"/>
</dbReference>
<dbReference type="AlphaFoldDB" id="A0A7J6FBU7"/>
<feature type="compositionally biased region" description="Basic and acidic residues" evidence="1">
    <location>
        <begin position="314"/>
        <end position="323"/>
    </location>
</feature>
<feature type="compositionally biased region" description="Low complexity" evidence="1">
    <location>
        <begin position="97"/>
        <end position="116"/>
    </location>
</feature>
<accession>A0A7J6FBU7</accession>
<feature type="compositionally biased region" description="Basic and acidic residues" evidence="1">
    <location>
        <begin position="56"/>
        <end position="65"/>
    </location>
</feature>
<reference evidence="2 3" key="1">
    <citation type="journal article" date="2020" name="bioRxiv">
        <title>Sequence and annotation of 42 cannabis genomes reveals extensive copy number variation in cannabinoid synthesis and pathogen resistance genes.</title>
        <authorList>
            <person name="Mckernan K.J."/>
            <person name="Helbert Y."/>
            <person name="Kane L.T."/>
            <person name="Ebling H."/>
            <person name="Zhang L."/>
            <person name="Liu B."/>
            <person name="Eaton Z."/>
            <person name="Mclaughlin S."/>
            <person name="Kingan S."/>
            <person name="Baybayan P."/>
            <person name="Concepcion G."/>
            <person name="Jordan M."/>
            <person name="Riva A."/>
            <person name="Barbazuk W."/>
            <person name="Harkins T."/>
        </authorList>
    </citation>
    <scope>NUCLEOTIDE SEQUENCE [LARGE SCALE GENOMIC DNA]</scope>
    <source>
        <strain evidence="3">cv. Jamaican Lion 4</strain>
        <tissue evidence="2">Leaf</tissue>
    </source>
</reference>